<protein>
    <submittedName>
        <fullName evidence="2">Type VI secretion lipoprotein, family</fullName>
    </submittedName>
</protein>
<dbReference type="Pfam" id="PF12790">
    <property type="entry name" value="T6SS-SciN"/>
    <property type="match status" value="1"/>
</dbReference>
<keyword evidence="3" id="KW-1185">Reference proteome</keyword>
<gene>
    <name evidence="2" type="ORF">AW08_00647</name>
</gene>
<name>A0A011NXT2_9PROT</name>
<sequence length="159" mass="17479">MNTRKYALVVAVAAWVVLLAACASPPPPPKPTIVRIDLTAADSVNADVTGRGMPVVVRYYLLQSTGAFDSADYFSLFERDDTVLAASKVLREELTLRPGQRHSVELRPLGDAHALGVFVAFRDFNQTLWRATAPVPQNMTTSYSIRVDRNSVSITPRAY</sequence>
<dbReference type="STRING" id="1454001.AW08_00647"/>
<keyword evidence="2" id="KW-0449">Lipoprotein</keyword>
<evidence type="ECO:0000313" key="3">
    <source>
        <dbReference type="Proteomes" id="UP000020218"/>
    </source>
</evidence>
<dbReference type="PANTHER" id="PTHR37625:SF4">
    <property type="entry name" value="OUTER MEMBRANE LIPOPROTEIN"/>
    <property type="match status" value="1"/>
</dbReference>
<evidence type="ECO:0000256" key="1">
    <source>
        <dbReference type="SAM" id="SignalP"/>
    </source>
</evidence>
<dbReference type="NCBIfam" id="TIGR03352">
    <property type="entry name" value="VI_chp_3"/>
    <property type="match status" value="1"/>
</dbReference>
<feature type="signal peptide" evidence="1">
    <location>
        <begin position="1"/>
        <end position="23"/>
    </location>
</feature>
<organism evidence="2 3">
    <name type="scientific">Candidatus Accumulibacter adjunctus</name>
    <dbReference type="NCBI Taxonomy" id="1454001"/>
    <lineage>
        <taxon>Bacteria</taxon>
        <taxon>Pseudomonadati</taxon>
        <taxon>Pseudomonadota</taxon>
        <taxon>Betaproteobacteria</taxon>
        <taxon>Candidatus Accumulibacter</taxon>
    </lineage>
</organism>
<dbReference type="PANTHER" id="PTHR37625">
    <property type="entry name" value="OUTER MEMBRANE LIPOPROTEIN-RELATED"/>
    <property type="match status" value="1"/>
</dbReference>
<accession>A0A011NXT2</accession>
<dbReference type="InterPro" id="IPR017734">
    <property type="entry name" value="T6SS_SciN"/>
</dbReference>
<dbReference type="Proteomes" id="UP000020218">
    <property type="component" value="Unassembled WGS sequence"/>
</dbReference>
<dbReference type="PATRIC" id="fig|1454001.3.peg.626"/>
<dbReference type="AlphaFoldDB" id="A0A011NXT2"/>
<keyword evidence="1" id="KW-0732">Signal</keyword>
<dbReference type="EMBL" id="JFAX01000002">
    <property type="protein sequence ID" value="EXI69435.1"/>
    <property type="molecule type" value="Genomic_DNA"/>
</dbReference>
<feature type="chain" id="PRO_5001461117" evidence="1">
    <location>
        <begin position="24"/>
        <end position="159"/>
    </location>
</feature>
<dbReference type="Gene3D" id="2.60.40.4150">
    <property type="entry name" value="Type VI secretion system, lipoprotein SciN"/>
    <property type="match status" value="1"/>
</dbReference>
<proteinExistence type="predicted"/>
<dbReference type="PROSITE" id="PS51257">
    <property type="entry name" value="PROKAR_LIPOPROTEIN"/>
    <property type="match status" value="1"/>
</dbReference>
<evidence type="ECO:0000313" key="2">
    <source>
        <dbReference type="EMBL" id="EXI69435.1"/>
    </source>
</evidence>
<reference evidence="2" key="1">
    <citation type="submission" date="2014-02" db="EMBL/GenBank/DDBJ databases">
        <title>Expanding our view of genomic diversity in Candidatus Accumulibacter clades.</title>
        <authorList>
            <person name="Skennerton C.T."/>
            <person name="Barr J.J."/>
            <person name="Slater F.R."/>
            <person name="Bond P.L."/>
            <person name="Tyson G.W."/>
        </authorList>
    </citation>
    <scope>NUCLEOTIDE SEQUENCE [LARGE SCALE GENOMIC DNA]</scope>
</reference>
<dbReference type="InterPro" id="IPR038706">
    <property type="entry name" value="Type_VI_SciN-like_sf"/>
</dbReference>
<comment type="caution">
    <text evidence="2">The sequence shown here is derived from an EMBL/GenBank/DDBJ whole genome shotgun (WGS) entry which is preliminary data.</text>
</comment>